<feature type="non-terminal residue" evidence="2">
    <location>
        <position position="76"/>
    </location>
</feature>
<evidence type="ECO:0000313" key="2">
    <source>
        <dbReference type="EMBL" id="MDA0166775.1"/>
    </source>
</evidence>
<dbReference type="Proteomes" id="UP001149140">
    <property type="component" value="Unassembled WGS sequence"/>
</dbReference>
<feature type="compositionally biased region" description="Basic and acidic residues" evidence="1">
    <location>
        <begin position="42"/>
        <end position="76"/>
    </location>
</feature>
<evidence type="ECO:0000256" key="1">
    <source>
        <dbReference type="SAM" id="MobiDB-lite"/>
    </source>
</evidence>
<feature type="region of interest" description="Disordered" evidence="1">
    <location>
        <begin position="1"/>
        <end position="21"/>
    </location>
</feature>
<keyword evidence="3" id="KW-1185">Reference proteome</keyword>
<dbReference type="RefSeq" id="WP_270046029.1">
    <property type="nucleotide sequence ID" value="NZ_JAPDOD010000076.1"/>
</dbReference>
<reference evidence="2" key="1">
    <citation type="submission" date="2022-10" db="EMBL/GenBank/DDBJ databases">
        <title>The WGS of Solirubrobacter ginsenosidimutans DSM 21036.</title>
        <authorList>
            <person name="Jiang Z."/>
        </authorList>
    </citation>
    <scope>NUCLEOTIDE SEQUENCE</scope>
    <source>
        <strain evidence="2">DSM 21036</strain>
    </source>
</reference>
<dbReference type="EMBL" id="JAPDOD010000076">
    <property type="protein sequence ID" value="MDA0166775.1"/>
    <property type="molecule type" value="Genomic_DNA"/>
</dbReference>
<feature type="region of interest" description="Disordered" evidence="1">
    <location>
        <begin position="34"/>
        <end position="76"/>
    </location>
</feature>
<dbReference type="AlphaFoldDB" id="A0A9X3N4C0"/>
<comment type="caution">
    <text evidence="2">The sequence shown here is derived from an EMBL/GenBank/DDBJ whole genome shotgun (WGS) entry which is preliminary data.</text>
</comment>
<gene>
    <name evidence="2" type="ORF">OM076_41325</name>
</gene>
<name>A0A9X3N4C0_9ACTN</name>
<sequence>MTVDERLRAAHARIPDPDEDRIARARAALTAAMALQEGDDAAAARRPGEPGHGDADPRRARRSERARSGHADPRLA</sequence>
<organism evidence="2 3">
    <name type="scientific">Solirubrobacter ginsenosidimutans</name>
    <dbReference type="NCBI Taxonomy" id="490573"/>
    <lineage>
        <taxon>Bacteria</taxon>
        <taxon>Bacillati</taxon>
        <taxon>Actinomycetota</taxon>
        <taxon>Thermoleophilia</taxon>
        <taxon>Solirubrobacterales</taxon>
        <taxon>Solirubrobacteraceae</taxon>
        <taxon>Solirubrobacter</taxon>
    </lineage>
</organism>
<accession>A0A9X3N4C0</accession>
<evidence type="ECO:0000313" key="3">
    <source>
        <dbReference type="Proteomes" id="UP001149140"/>
    </source>
</evidence>
<protein>
    <submittedName>
        <fullName evidence="2">Uncharacterized protein</fullName>
    </submittedName>
</protein>
<proteinExistence type="predicted"/>